<protein>
    <recommendedName>
        <fullName evidence="3">Phytanoyl-CoA dioxygenase family protein</fullName>
    </recommendedName>
</protein>
<dbReference type="Pfam" id="PF05721">
    <property type="entry name" value="PhyH"/>
    <property type="match status" value="1"/>
</dbReference>
<dbReference type="GO" id="GO:0016706">
    <property type="term" value="F:2-oxoglutarate-dependent dioxygenase activity"/>
    <property type="evidence" value="ECO:0007669"/>
    <property type="project" value="UniProtKB-ARBA"/>
</dbReference>
<dbReference type="Proteomes" id="UP000004931">
    <property type="component" value="Unassembled WGS sequence"/>
</dbReference>
<dbReference type="PANTHER" id="PTHR37563">
    <property type="entry name" value="PHYTANOYL-COA DIOXYGENASE FAMILY PROTEIN (AFU_ORTHOLOGUE AFUA_2G03330)"/>
    <property type="match status" value="1"/>
</dbReference>
<dbReference type="AlphaFoldDB" id="A0YAP1"/>
<dbReference type="Gene3D" id="2.60.120.620">
    <property type="entry name" value="q2cbj1_9rhob like domain"/>
    <property type="match status" value="1"/>
</dbReference>
<dbReference type="PANTHER" id="PTHR37563:SF2">
    <property type="entry name" value="PHYTANOYL-COA DIOXYGENASE FAMILY PROTEIN (AFU_ORTHOLOGUE AFUA_2G03330)"/>
    <property type="match status" value="1"/>
</dbReference>
<proteinExistence type="predicted"/>
<dbReference type="eggNOG" id="COG5285">
    <property type="taxonomic scope" value="Bacteria"/>
</dbReference>
<dbReference type="InterPro" id="IPR051961">
    <property type="entry name" value="Fungal_Metabolite_Diox"/>
</dbReference>
<evidence type="ECO:0008006" key="3">
    <source>
        <dbReference type="Google" id="ProtNLM"/>
    </source>
</evidence>
<dbReference type="STRING" id="247633.GP2143_18106"/>
<dbReference type="SUPFAM" id="SSF51197">
    <property type="entry name" value="Clavaminate synthase-like"/>
    <property type="match status" value="1"/>
</dbReference>
<gene>
    <name evidence="1" type="ORF">GP2143_18106</name>
</gene>
<dbReference type="OrthoDB" id="9796766at2"/>
<organism evidence="1 2">
    <name type="scientific">marine gamma proteobacterium HTCC2143</name>
    <dbReference type="NCBI Taxonomy" id="247633"/>
    <lineage>
        <taxon>Bacteria</taxon>
        <taxon>Pseudomonadati</taxon>
        <taxon>Pseudomonadota</taxon>
        <taxon>Gammaproteobacteria</taxon>
        <taxon>Cellvibrionales</taxon>
        <taxon>Spongiibacteraceae</taxon>
        <taxon>BD1-7 clade</taxon>
    </lineage>
</organism>
<keyword evidence="2" id="KW-1185">Reference proteome</keyword>
<sequence>MNKQHFEVTEQEWREGSLLEEKLELIQDSFNSIGFAVVSGLVPASVCKPLIKAFLEDVELIREKSGLTMHEKHTAEGHLQLGPRRHGPYVQKELVANPILESVVTKLLGRGAWLGFYNGNVNCPDSGYQPLHFDRPYAWTTEQAAKAAGQSWPPNTTTVSCSLALSEITEALGATEIYPGSHRETAVTTWGKGEQPVHHPEIVKNWGQPASMTIPAGGVCFRDPRMWHRGVKNSSNTPRPMIALTYHSVMSKHQRGTLVNLLDEDARACELDPSLKMLDSGALGDGRLVFDADVKSAFDAPNLHGVYRNARFVDAPLVVNHFLDAHLLGGGRVVEDQPVHPYPNHD</sequence>
<evidence type="ECO:0000313" key="1">
    <source>
        <dbReference type="EMBL" id="EAW33195.1"/>
    </source>
</evidence>
<reference evidence="1 2" key="1">
    <citation type="journal article" date="2010" name="J. Bacteriol.">
        <title>Genome sequence of the oligotrophic marine Gammaproteobacterium HTCC2143, isolated from the Oregon Coast.</title>
        <authorList>
            <person name="Oh H.M."/>
            <person name="Kang I."/>
            <person name="Ferriera S."/>
            <person name="Giovannoni S.J."/>
            <person name="Cho J.C."/>
        </authorList>
    </citation>
    <scope>NUCLEOTIDE SEQUENCE [LARGE SCALE GENOMIC DNA]</scope>
    <source>
        <strain evidence="1 2">HTCC2143</strain>
    </source>
</reference>
<accession>A0YAP1</accession>
<comment type="caution">
    <text evidence="1">The sequence shown here is derived from an EMBL/GenBank/DDBJ whole genome shotgun (WGS) entry which is preliminary data.</text>
</comment>
<evidence type="ECO:0000313" key="2">
    <source>
        <dbReference type="Proteomes" id="UP000004931"/>
    </source>
</evidence>
<dbReference type="EMBL" id="AAVT01000001">
    <property type="protein sequence ID" value="EAW33195.1"/>
    <property type="molecule type" value="Genomic_DNA"/>
</dbReference>
<dbReference type="InterPro" id="IPR008775">
    <property type="entry name" value="Phytyl_CoA_dOase-like"/>
</dbReference>
<name>A0YAP1_9GAMM</name>